<proteinExistence type="inferred from homology"/>
<evidence type="ECO:0000256" key="9">
    <source>
        <dbReference type="ARBA" id="ARBA00031066"/>
    </source>
</evidence>
<evidence type="ECO:0000256" key="7">
    <source>
        <dbReference type="ARBA" id="ARBA00023196"/>
    </source>
</evidence>
<dbReference type="GO" id="GO:0045259">
    <property type="term" value="C:proton-transporting ATP synthase complex"/>
    <property type="evidence" value="ECO:0007669"/>
    <property type="project" value="UniProtKB-KW"/>
</dbReference>
<dbReference type="InterPro" id="IPR035968">
    <property type="entry name" value="ATP_synth_F1_ATPase_gsu"/>
</dbReference>
<dbReference type="OMA" id="TKNADDM"/>
<dbReference type="PRINTS" id="PR00126">
    <property type="entry name" value="ATPASEGAMMA"/>
</dbReference>
<evidence type="ECO:0000256" key="6">
    <source>
        <dbReference type="ARBA" id="ARBA00023136"/>
    </source>
</evidence>
<dbReference type="CDD" id="cd12151">
    <property type="entry name" value="F1-ATPase_gamma"/>
    <property type="match status" value="1"/>
</dbReference>
<dbReference type="GO" id="GO:0046933">
    <property type="term" value="F:proton-transporting ATP synthase activity, rotational mechanism"/>
    <property type="evidence" value="ECO:0007669"/>
    <property type="project" value="InterPro"/>
</dbReference>
<protein>
    <recommendedName>
        <fullName evidence="9">F-ATPase gamma subunit</fullName>
    </recommendedName>
</protein>
<evidence type="ECO:0000256" key="2">
    <source>
        <dbReference type="ARBA" id="ARBA00007681"/>
    </source>
</evidence>
<evidence type="ECO:0000313" key="10">
    <source>
        <dbReference type="EMBL" id="CAE8632348.1"/>
    </source>
</evidence>
<gene>
    <name evidence="10" type="ORF">PGLA1383_LOCUS48328</name>
</gene>
<dbReference type="InterPro" id="IPR000131">
    <property type="entry name" value="ATP_synth_F1_gsu"/>
</dbReference>
<evidence type="ECO:0000256" key="4">
    <source>
        <dbReference type="ARBA" id="ARBA00022781"/>
    </source>
</evidence>
<dbReference type="PROSITE" id="PS00153">
    <property type="entry name" value="ATPASE_GAMMA"/>
    <property type="match status" value="1"/>
</dbReference>
<keyword evidence="5" id="KW-0406">Ion transport</keyword>
<evidence type="ECO:0000256" key="3">
    <source>
        <dbReference type="ARBA" id="ARBA00022448"/>
    </source>
</evidence>
<evidence type="ECO:0000313" key="11">
    <source>
        <dbReference type="Proteomes" id="UP000654075"/>
    </source>
</evidence>
<keyword evidence="7" id="KW-0139">CF(1)</keyword>
<keyword evidence="3" id="KW-0813">Transport</keyword>
<dbReference type="EMBL" id="CAJNNV010030384">
    <property type="protein sequence ID" value="CAE8632348.1"/>
    <property type="molecule type" value="Genomic_DNA"/>
</dbReference>
<comment type="subcellular location">
    <subcellularLocation>
        <location evidence="1">Membrane</location>
        <topology evidence="1">Peripheral membrane protein</topology>
    </subcellularLocation>
</comment>
<dbReference type="NCBIfam" id="TIGR01146">
    <property type="entry name" value="ATPsyn_F1gamma"/>
    <property type="match status" value="1"/>
</dbReference>
<comment type="caution">
    <text evidence="10">The sequence shown here is derived from an EMBL/GenBank/DDBJ whole genome shotgun (WGS) entry which is preliminary data.</text>
</comment>
<feature type="non-terminal residue" evidence="10">
    <location>
        <position position="1"/>
    </location>
</feature>
<dbReference type="AlphaFoldDB" id="A0A813H3U3"/>
<reference evidence="10" key="1">
    <citation type="submission" date="2021-02" db="EMBL/GenBank/DDBJ databases">
        <authorList>
            <person name="Dougan E. K."/>
            <person name="Rhodes N."/>
            <person name="Thang M."/>
            <person name="Chan C."/>
        </authorList>
    </citation>
    <scope>NUCLEOTIDE SEQUENCE</scope>
</reference>
<dbReference type="OrthoDB" id="239812at2759"/>
<dbReference type="Proteomes" id="UP000654075">
    <property type="component" value="Unassembled WGS sequence"/>
</dbReference>
<name>A0A813H3U3_POLGL</name>
<dbReference type="InterPro" id="IPR023632">
    <property type="entry name" value="ATP_synth_F1_gsu_CS"/>
</dbReference>
<keyword evidence="8" id="KW-0066">ATP synthesis</keyword>
<comment type="similarity">
    <text evidence="2">Belongs to the ATPase gamma chain family.</text>
</comment>
<dbReference type="Gene3D" id="1.10.287.80">
    <property type="entry name" value="ATP synthase, gamma subunit, helix hairpin domain"/>
    <property type="match status" value="1"/>
</dbReference>
<dbReference type="SUPFAM" id="SSF52943">
    <property type="entry name" value="ATP synthase (F1-ATPase), gamma subunit"/>
    <property type="match status" value="1"/>
</dbReference>
<keyword evidence="11" id="KW-1185">Reference proteome</keyword>
<dbReference type="PANTHER" id="PTHR11693">
    <property type="entry name" value="ATP SYNTHASE GAMMA CHAIN"/>
    <property type="match status" value="1"/>
</dbReference>
<sequence>MKMVATAKFKKDMQKMENGLPFARPVMALFQRLPVEEKPGPITYLAVTSDKGLCGGVNTQVSKQVRLGLREEEAKGNQVKIQIMGGKGVATLKRLFADRFTNTFEELSKSPWTFATASMVAERVTLAKPGRLMIVSNSFKNMVTYETQVKHTVTQSEATTMDRTEWTKAMDVYSFEPSIYEVWEDLHEFYFGCVVYAAFLEAATTETAQRMTAMESATKNAGEMYNKVSLQFNRARQAKITTELCEIISGASAVCSGSCRAAPPQGLYAPTGSLCAWLMLASLHAAHAFSGAQLLEQEWAARCKASANFDRYLVTHYFRNRGVEFTKREASEFCHFGYITALVIAAHFEFPSSVAQAKRLLYLAFV</sequence>
<keyword evidence="4" id="KW-0375">Hydrogen ion transport</keyword>
<accession>A0A813H3U3</accession>
<organism evidence="10 11">
    <name type="scientific">Polarella glacialis</name>
    <name type="common">Dinoflagellate</name>
    <dbReference type="NCBI Taxonomy" id="89957"/>
    <lineage>
        <taxon>Eukaryota</taxon>
        <taxon>Sar</taxon>
        <taxon>Alveolata</taxon>
        <taxon>Dinophyceae</taxon>
        <taxon>Suessiales</taxon>
        <taxon>Suessiaceae</taxon>
        <taxon>Polarella</taxon>
    </lineage>
</organism>
<evidence type="ECO:0000256" key="1">
    <source>
        <dbReference type="ARBA" id="ARBA00004170"/>
    </source>
</evidence>
<keyword evidence="6" id="KW-0472">Membrane</keyword>
<dbReference type="PANTHER" id="PTHR11693:SF22">
    <property type="entry name" value="ATP SYNTHASE SUBUNIT GAMMA, MITOCHONDRIAL"/>
    <property type="match status" value="1"/>
</dbReference>
<evidence type="ECO:0000256" key="8">
    <source>
        <dbReference type="ARBA" id="ARBA00023310"/>
    </source>
</evidence>
<evidence type="ECO:0000256" key="5">
    <source>
        <dbReference type="ARBA" id="ARBA00023065"/>
    </source>
</evidence>
<dbReference type="Gene3D" id="3.40.1380.10">
    <property type="match status" value="1"/>
</dbReference>
<dbReference type="Pfam" id="PF00231">
    <property type="entry name" value="ATP-synt"/>
    <property type="match status" value="1"/>
</dbReference>